<dbReference type="Proteomes" id="UP000549882">
    <property type="component" value="Unassembled WGS sequence"/>
</dbReference>
<evidence type="ECO:0000256" key="16">
    <source>
        <dbReference type="ARBA" id="ARBA00023170"/>
    </source>
</evidence>
<evidence type="ECO:0000259" key="18">
    <source>
        <dbReference type="PROSITE" id="PS50112"/>
    </source>
</evidence>
<dbReference type="GO" id="GO:0004673">
    <property type="term" value="F:protein histidine kinase activity"/>
    <property type="evidence" value="ECO:0007669"/>
    <property type="project" value="UniProtKB-EC"/>
</dbReference>
<keyword evidence="15" id="KW-0843">Virulence</keyword>
<dbReference type="InterPro" id="IPR001610">
    <property type="entry name" value="PAC"/>
</dbReference>
<evidence type="ECO:0000256" key="8">
    <source>
        <dbReference type="ARBA" id="ARBA00022643"/>
    </source>
</evidence>
<keyword evidence="9" id="KW-0808">Transferase</keyword>
<evidence type="ECO:0000256" key="3">
    <source>
        <dbReference type="ARBA" id="ARBA00021740"/>
    </source>
</evidence>
<dbReference type="InterPro" id="IPR035965">
    <property type="entry name" value="PAS-like_dom_sf"/>
</dbReference>
<keyword evidence="8" id="KW-0288">FMN</keyword>
<dbReference type="InterPro" id="IPR000014">
    <property type="entry name" value="PAS"/>
</dbReference>
<keyword evidence="13" id="KW-0067">ATP-binding</keyword>
<evidence type="ECO:0000256" key="14">
    <source>
        <dbReference type="ARBA" id="ARBA00022991"/>
    </source>
</evidence>
<reference evidence="20 21" key="1">
    <citation type="submission" date="2020-08" db="EMBL/GenBank/DDBJ databases">
        <title>Genomic Encyclopedia of Type Strains, Phase IV (KMG-V): Genome sequencing to study the core and pangenomes of soil and plant-associated prokaryotes.</title>
        <authorList>
            <person name="Whitman W."/>
        </authorList>
    </citation>
    <scope>NUCLEOTIDE SEQUENCE [LARGE SCALE GENOMIC DNA]</scope>
    <source>
        <strain evidence="20 21">SEMIA 4064</strain>
    </source>
</reference>
<keyword evidence="21" id="KW-1185">Reference proteome</keyword>
<dbReference type="InterPro" id="IPR036890">
    <property type="entry name" value="HATPase_C_sf"/>
</dbReference>
<evidence type="ECO:0000256" key="1">
    <source>
        <dbReference type="ARBA" id="ARBA00000085"/>
    </source>
</evidence>
<evidence type="ECO:0000256" key="2">
    <source>
        <dbReference type="ARBA" id="ARBA00012438"/>
    </source>
</evidence>
<evidence type="ECO:0000256" key="13">
    <source>
        <dbReference type="ARBA" id="ARBA00022840"/>
    </source>
</evidence>
<dbReference type="GO" id="GO:0006355">
    <property type="term" value="P:regulation of DNA-templated transcription"/>
    <property type="evidence" value="ECO:0007669"/>
    <property type="project" value="InterPro"/>
</dbReference>
<dbReference type="PROSITE" id="PS50113">
    <property type="entry name" value="PAC"/>
    <property type="match status" value="1"/>
</dbReference>
<evidence type="ECO:0000256" key="15">
    <source>
        <dbReference type="ARBA" id="ARBA00023026"/>
    </source>
</evidence>
<dbReference type="EC" id="2.7.13.3" evidence="2"/>
<evidence type="ECO:0000259" key="19">
    <source>
        <dbReference type="PROSITE" id="PS50113"/>
    </source>
</evidence>
<feature type="domain" description="PAC" evidence="19">
    <location>
        <begin position="107"/>
        <end position="159"/>
    </location>
</feature>
<evidence type="ECO:0000313" key="20">
    <source>
        <dbReference type="EMBL" id="MBB5577705.1"/>
    </source>
</evidence>
<keyword evidence="14" id="KW-0157">Chromophore</keyword>
<dbReference type="SMART" id="SM00911">
    <property type="entry name" value="HWE_HK"/>
    <property type="match status" value="1"/>
</dbReference>
<evidence type="ECO:0000256" key="12">
    <source>
        <dbReference type="ARBA" id="ARBA00022777"/>
    </source>
</evidence>
<dbReference type="NCBIfam" id="TIGR00229">
    <property type="entry name" value="sensory_box"/>
    <property type="match status" value="1"/>
</dbReference>
<protein>
    <recommendedName>
        <fullName evidence="3">Blue-light-activated histidine kinase</fullName>
        <ecNumber evidence="2">2.7.13.3</ecNumber>
    </recommendedName>
</protein>
<evidence type="ECO:0000256" key="4">
    <source>
        <dbReference type="ARBA" id="ARBA00022543"/>
    </source>
</evidence>
<dbReference type="Gene3D" id="3.30.450.20">
    <property type="entry name" value="PAS domain"/>
    <property type="match status" value="1"/>
</dbReference>
<keyword evidence="7" id="KW-0285">Flavoprotein</keyword>
<name>A0A7W8XY32_9HYPH</name>
<evidence type="ECO:0000256" key="10">
    <source>
        <dbReference type="ARBA" id="ARBA00022737"/>
    </source>
</evidence>
<evidence type="ECO:0000256" key="11">
    <source>
        <dbReference type="ARBA" id="ARBA00022741"/>
    </source>
</evidence>
<dbReference type="InterPro" id="IPR011102">
    <property type="entry name" value="Sig_transdc_His_kinase_HWE"/>
</dbReference>
<comment type="caution">
    <text evidence="20">The sequence shown here is derived from an EMBL/GenBank/DDBJ whole genome shotgun (WGS) entry which is preliminary data.</text>
</comment>
<keyword evidence="10" id="KW-0677">Repeat</keyword>
<dbReference type="CDD" id="cd00130">
    <property type="entry name" value="PAS"/>
    <property type="match status" value="1"/>
</dbReference>
<dbReference type="PANTHER" id="PTHR41523">
    <property type="entry name" value="TWO-COMPONENT SYSTEM SENSOR PROTEIN"/>
    <property type="match status" value="1"/>
</dbReference>
<dbReference type="PANTHER" id="PTHR41523:SF8">
    <property type="entry name" value="ETHYLENE RESPONSE SENSOR PROTEIN"/>
    <property type="match status" value="1"/>
</dbReference>
<evidence type="ECO:0000256" key="9">
    <source>
        <dbReference type="ARBA" id="ARBA00022679"/>
    </source>
</evidence>
<keyword evidence="5" id="KW-0597">Phosphoprotein</keyword>
<evidence type="ECO:0000256" key="17">
    <source>
        <dbReference type="SAM" id="MobiDB-lite"/>
    </source>
</evidence>
<evidence type="ECO:0000256" key="7">
    <source>
        <dbReference type="ARBA" id="ARBA00022630"/>
    </source>
</evidence>
<keyword evidence="6" id="KW-0716">Sensory transduction</keyword>
<feature type="region of interest" description="Disordered" evidence="17">
    <location>
        <begin position="1"/>
        <end position="23"/>
    </location>
</feature>
<gene>
    <name evidence="20" type="ORF">GGD50_006360</name>
</gene>
<dbReference type="SMART" id="SM00086">
    <property type="entry name" value="PAC"/>
    <property type="match status" value="1"/>
</dbReference>
<evidence type="ECO:0000256" key="5">
    <source>
        <dbReference type="ARBA" id="ARBA00022553"/>
    </source>
</evidence>
<dbReference type="AlphaFoldDB" id="A0A7W8XY32"/>
<keyword evidence="12" id="KW-0418">Kinase</keyword>
<dbReference type="RefSeq" id="WP_210319020.1">
    <property type="nucleotide sequence ID" value="NZ_JACHBI010000023.1"/>
</dbReference>
<feature type="domain" description="PAS" evidence="18">
    <location>
        <begin position="34"/>
        <end position="93"/>
    </location>
</feature>
<dbReference type="Gene3D" id="3.30.565.10">
    <property type="entry name" value="Histidine kinase-like ATPase, C-terminal domain"/>
    <property type="match status" value="1"/>
</dbReference>
<dbReference type="SUPFAM" id="SSF55785">
    <property type="entry name" value="PYP-like sensor domain (PAS domain)"/>
    <property type="match status" value="1"/>
</dbReference>
<sequence length="359" mass="38679">MSQEPKNVDPACTASEPRVNEAQTGRPAIGLLSAEAWLAAIVENSEDAIISKSVDGIITSWNNSAERVFGFAASEAVGQPITIIVPPELLHEEATIIAHIQAGERIEHLETVRRRKDGTLVDISLTVSPVRDKDGTILGASKIVRDISERNQLVERQDLLLREMNHRIKNLFAVMNALVSLSERTATSVKSLASDLRARISALAAAHSLTLPGADSVSESSGPVRLFALVEAISAAHQDKGNERIAVKGDDISVDVSLLTPLALLLHEFVTNSIKYGALSTAEGYIEVDVREEDGLSLEWKETGGPPVKVPAGPNGFGSRLERAAIDAIKGSIARHWKTHGLSIKLRIPQQSDAEKQRS</sequence>
<dbReference type="InterPro" id="IPR013767">
    <property type="entry name" value="PAS_fold"/>
</dbReference>
<keyword evidence="16" id="KW-0675">Receptor</keyword>
<dbReference type="PROSITE" id="PS50112">
    <property type="entry name" value="PAS"/>
    <property type="match status" value="1"/>
</dbReference>
<dbReference type="Pfam" id="PF00989">
    <property type="entry name" value="PAS"/>
    <property type="match status" value="1"/>
</dbReference>
<dbReference type="SMART" id="SM00091">
    <property type="entry name" value="PAS"/>
    <property type="match status" value="1"/>
</dbReference>
<organism evidence="20 21">
    <name type="scientific">Rhizobium paranaense</name>
    <dbReference type="NCBI Taxonomy" id="1650438"/>
    <lineage>
        <taxon>Bacteria</taxon>
        <taxon>Pseudomonadati</taxon>
        <taxon>Pseudomonadota</taxon>
        <taxon>Alphaproteobacteria</taxon>
        <taxon>Hyphomicrobiales</taxon>
        <taxon>Rhizobiaceae</taxon>
        <taxon>Rhizobium/Agrobacterium group</taxon>
        <taxon>Rhizobium</taxon>
    </lineage>
</organism>
<dbReference type="InterPro" id="IPR000700">
    <property type="entry name" value="PAS-assoc_C"/>
</dbReference>
<comment type="catalytic activity">
    <reaction evidence="1">
        <text>ATP + protein L-histidine = ADP + protein N-phospho-L-histidine.</text>
        <dbReference type="EC" id="2.7.13.3"/>
    </reaction>
</comment>
<dbReference type="GO" id="GO:0005524">
    <property type="term" value="F:ATP binding"/>
    <property type="evidence" value="ECO:0007669"/>
    <property type="project" value="UniProtKB-KW"/>
</dbReference>
<dbReference type="EMBL" id="JACHBI010000023">
    <property type="protein sequence ID" value="MBB5577705.1"/>
    <property type="molecule type" value="Genomic_DNA"/>
</dbReference>
<accession>A0A7W8XY32</accession>
<evidence type="ECO:0000313" key="21">
    <source>
        <dbReference type="Proteomes" id="UP000549882"/>
    </source>
</evidence>
<proteinExistence type="predicted"/>
<dbReference type="GO" id="GO:0009881">
    <property type="term" value="F:photoreceptor activity"/>
    <property type="evidence" value="ECO:0007669"/>
    <property type="project" value="UniProtKB-KW"/>
</dbReference>
<dbReference type="Pfam" id="PF07536">
    <property type="entry name" value="HWE_HK"/>
    <property type="match status" value="1"/>
</dbReference>
<keyword evidence="4" id="KW-0600">Photoreceptor protein</keyword>
<keyword evidence="11" id="KW-0547">Nucleotide-binding</keyword>
<evidence type="ECO:0000256" key="6">
    <source>
        <dbReference type="ARBA" id="ARBA00022606"/>
    </source>
</evidence>